<dbReference type="Gene3D" id="3.30.420.10">
    <property type="entry name" value="Ribonuclease H-like superfamily/Ribonuclease H"/>
    <property type="match status" value="1"/>
</dbReference>
<dbReference type="Gene3D" id="2.40.70.10">
    <property type="entry name" value="Acid Proteases"/>
    <property type="match status" value="1"/>
</dbReference>
<dbReference type="SUPFAM" id="SSF53098">
    <property type="entry name" value="Ribonuclease H-like"/>
    <property type="match status" value="1"/>
</dbReference>
<dbReference type="Gene3D" id="4.10.60.10">
    <property type="entry name" value="Zinc finger, CCHC-type"/>
    <property type="match status" value="1"/>
</dbReference>
<keyword evidence="3" id="KW-0472">Membrane</keyword>
<keyword evidence="1" id="KW-0862">Zinc</keyword>
<feature type="compositionally biased region" description="Basic and acidic residues" evidence="2">
    <location>
        <begin position="113"/>
        <end position="131"/>
    </location>
</feature>
<name>A0A151TZP7_CAJCA</name>
<dbReference type="SUPFAM" id="SSF50630">
    <property type="entry name" value="Acid proteases"/>
    <property type="match status" value="1"/>
</dbReference>
<dbReference type="PANTHER" id="PTHR15503:SF45">
    <property type="entry name" value="RNA-DIRECTED DNA POLYMERASE HOMOLOG"/>
    <property type="match status" value="1"/>
</dbReference>
<dbReference type="InterPro" id="IPR036875">
    <property type="entry name" value="Znf_CCHC_sf"/>
</dbReference>
<proteinExistence type="predicted"/>
<dbReference type="CDD" id="cd00303">
    <property type="entry name" value="retropepsin_like"/>
    <property type="match status" value="1"/>
</dbReference>
<dbReference type="InterPro" id="IPR032567">
    <property type="entry name" value="RTL1-rel"/>
</dbReference>
<dbReference type="InterPro" id="IPR036397">
    <property type="entry name" value="RNaseH_sf"/>
</dbReference>
<protein>
    <recommendedName>
        <fullName evidence="4">CCHC-type domain-containing protein</fullName>
    </recommendedName>
</protein>
<dbReference type="GO" id="GO:0003676">
    <property type="term" value="F:nucleic acid binding"/>
    <property type="evidence" value="ECO:0007669"/>
    <property type="project" value="InterPro"/>
</dbReference>
<dbReference type="PANTHER" id="PTHR15503">
    <property type="entry name" value="LDOC1 RELATED"/>
    <property type="match status" value="1"/>
</dbReference>
<keyword evidence="3" id="KW-1133">Transmembrane helix</keyword>
<organism evidence="5 6">
    <name type="scientific">Cajanus cajan</name>
    <name type="common">Pigeon pea</name>
    <name type="synonym">Cajanus indicus</name>
    <dbReference type="NCBI Taxonomy" id="3821"/>
    <lineage>
        <taxon>Eukaryota</taxon>
        <taxon>Viridiplantae</taxon>
        <taxon>Streptophyta</taxon>
        <taxon>Embryophyta</taxon>
        <taxon>Tracheophyta</taxon>
        <taxon>Spermatophyta</taxon>
        <taxon>Magnoliopsida</taxon>
        <taxon>eudicotyledons</taxon>
        <taxon>Gunneridae</taxon>
        <taxon>Pentapetalae</taxon>
        <taxon>rosids</taxon>
        <taxon>fabids</taxon>
        <taxon>Fabales</taxon>
        <taxon>Fabaceae</taxon>
        <taxon>Papilionoideae</taxon>
        <taxon>50 kb inversion clade</taxon>
        <taxon>NPAAA clade</taxon>
        <taxon>indigoferoid/millettioid clade</taxon>
        <taxon>Phaseoleae</taxon>
        <taxon>Cajanus</taxon>
    </lineage>
</organism>
<dbReference type="InterPro" id="IPR012337">
    <property type="entry name" value="RNaseH-like_sf"/>
</dbReference>
<dbReference type="AlphaFoldDB" id="A0A151TZP7"/>
<feature type="domain" description="CCHC-type" evidence="4">
    <location>
        <begin position="95"/>
        <end position="110"/>
    </location>
</feature>
<dbReference type="InterPro" id="IPR001878">
    <property type="entry name" value="Znf_CCHC"/>
</dbReference>
<dbReference type="Gramene" id="C.cajan_04985.t">
    <property type="protein sequence ID" value="C.cajan_04985.t"/>
    <property type="gene ID" value="C.cajan_04985"/>
</dbReference>
<dbReference type="SUPFAM" id="SSF57756">
    <property type="entry name" value="Retrovirus zinc finger-like domains"/>
    <property type="match status" value="1"/>
</dbReference>
<sequence length="475" mass="52319">MAITEFPALVEKAKVVERLEVGNRAVKTAEGPAGSKKGGNQRKPYDRPQPQQGGPVIRQPSGTAGGGRQGGGATLRLNRGVGPPFVRDCPHTESRCFKCHQMGHDSTNCPTRGRPERGDTQRSGDAQRGDRPTTAGRVFALTGVEASTSPDLVKGKGRATGKDVMILFDSGASHSFISYACAAMLGVSVCELGLRLLVSTPASASVVALELCAGCPIVVNEKKYKVNLICLPLVDIDIILGMDWLSSNRILIDCANRRLIFSQNLVLEDLLRACVLDYLGSWEEVLPLVEFTYNNSFHASIGMAPFEALYGRRYRTPMCWYQDGESVVVGPELILQTTEKVKLIHERMKTAQSRQKSYADKRRKHLEFAEGEHELTVAVVDHKLKELRGKSIALVKVLWDATTGEATWEVEQQCRERFSFLFPSKSVFGDENSCCWGGCETPVTLFLPSLFCSLSLSIFTLFPWILLLAVTRCWC</sequence>
<feature type="transmembrane region" description="Helical" evidence="3">
    <location>
        <begin position="445"/>
        <end position="470"/>
    </location>
</feature>
<keyword evidence="3" id="KW-0812">Transmembrane</keyword>
<dbReference type="Pfam" id="PF08284">
    <property type="entry name" value="RVP_2"/>
    <property type="match status" value="1"/>
</dbReference>
<evidence type="ECO:0000313" key="5">
    <source>
        <dbReference type="EMBL" id="KYP72517.1"/>
    </source>
</evidence>
<evidence type="ECO:0000256" key="3">
    <source>
        <dbReference type="SAM" id="Phobius"/>
    </source>
</evidence>
<evidence type="ECO:0000313" key="6">
    <source>
        <dbReference type="Proteomes" id="UP000075243"/>
    </source>
</evidence>
<dbReference type="Proteomes" id="UP000075243">
    <property type="component" value="Chromosome 2"/>
</dbReference>
<dbReference type="EMBL" id="CM003604">
    <property type="protein sequence ID" value="KYP72517.1"/>
    <property type="molecule type" value="Genomic_DNA"/>
</dbReference>
<dbReference type="GO" id="GO:0008270">
    <property type="term" value="F:zinc ion binding"/>
    <property type="evidence" value="ECO:0007669"/>
    <property type="project" value="UniProtKB-KW"/>
</dbReference>
<keyword evidence="1" id="KW-0863">Zinc-finger</keyword>
<dbReference type="InterPro" id="IPR021109">
    <property type="entry name" value="Peptidase_aspartic_dom_sf"/>
</dbReference>
<accession>A0A151TZP7</accession>
<keyword evidence="1" id="KW-0479">Metal-binding</keyword>
<feature type="region of interest" description="Disordered" evidence="2">
    <location>
        <begin position="100"/>
        <end position="134"/>
    </location>
</feature>
<gene>
    <name evidence="5" type="ORF">KK1_005107</name>
</gene>
<keyword evidence="6" id="KW-1185">Reference proteome</keyword>
<feature type="compositionally biased region" description="Gly residues" evidence="2">
    <location>
        <begin position="63"/>
        <end position="73"/>
    </location>
</feature>
<evidence type="ECO:0000256" key="1">
    <source>
        <dbReference type="PROSITE-ProRule" id="PRU00047"/>
    </source>
</evidence>
<feature type="region of interest" description="Disordered" evidence="2">
    <location>
        <begin position="26"/>
        <end position="81"/>
    </location>
</feature>
<reference evidence="5 6" key="1">
    <citation type="journal article" date="2012" name="Nat. Biotechnol.">
        <title>Draft genome sequence of pigeonpea (Cajanus cajan), an orphan legume crop of resource-poor farmers.</title>
        <authorList>
            <person name="Varshney R.K."/>
            <person name="Chen W."/>
            <person name="Li Y."/>
            <person name="Bharti A.K."/>
            <person name="Saxena R.K."/>
            <person name="Schlueter J.A."/>
            <person name="Donoghue M.T."/>
            <person name="Azam S."/>
            <person name="Fan G."/>
            <person name="Whaley A.M."/>
            <person name="Farmer A.D."/>
            <person name="Sheridan J."/>
            <person name="Iwata A."/>
            <person name="Tuteja R."/>
            <person name="Penmetsa R.V."/>
            <person name="Wu W."/>
            <person name="Upadhyaya H.D."/>
            <person name="Yang S.P."/>
            <person name="Shah T."/>
            <person name="Saxena K.B."/>
            <person name="Michael T."/>
            <person name="McCombie W.R."/>
            <person name="Yang B."/>
            <person name="Zhang G."/>
            <person name="Yang H."/>
            <person name="Wang J."/>
            <person name="Spillane C."/>
            <person name="Cook D.R."/>
            <person name="May G.D."/>
            <person name="Xu X."/>
            <person name="Jackson S.A."/>
        </authorList>
    </citation>
    <scope>NUCLEOTIDE SEQUENCE [LARGE SCALE GENOMIC DNA]</scope>
    <source>
        <strain evidence="6">cv. Asha</strain>
    </source>
</reference>
<evidence type="ECO:0000259" key="4">
    <source>
        <dbReference type="PROSITE" id="PS50158"/>
    </source>
</evidence>
<dbReference type="PROSITE" id="PS50158">
    <property type="entry name" value="ZF_CCHC"/>
    <property type="match status" value="1"/>
</dbReference>
<evidence type="ECO:0000256" key="2">
    <source>
        <dbReference type="SAM" id="MobiDB-lite"/>
    </source>
</evidence>